<evidence type="ECO:0000313" key="2">
    <source>
        <dbReference type="Proteomes" id="UP001732700"/>
    </source>
</evidence>
<organism evidence="1 2">
    <name type="scientific">Avena sativa</name>
    <name type="common">Oat</name>
    <dbReference type="NCBI Taxonomy" id="4498"/>
    <lineage>
        <taxon>Eukaryota</taxon>
        <taxon>Viridiplantae</taxon>
        <taxon>Streptophyta</taxon>
        <taxon>Embryophyta</taxon>
        <taxon>Tracheophyta</taxon>
        <taxon>Spermatophyta</taxon>
        <taxon>Magnoliopsida</taxon>
        <taxon>Liliopsida</taxon>
        <taxon>Poales</taxon>
        <taxon>Poaceae</taxon>
        <taxon>BOP clade</taxon>
        <taxon>Pooideae</taxon>
        <taxon>Poodae</taxon>
        <taxon>Poeae</taxon>
        <taxon>Poeae Chloroplast Group 1 (Aveneae type)</taxon>
        <taxon>Aveninae</taxon>
        <taxon>Avena</taxon>
    </lineage>
</organism>
<dbReference type="EnsemblPlants" id="AVESA.00010b.r2.5CG0873270.1">
    <property type="protein sequence ID" value="AVESA.00010b.r2.5CG0873270.1.CDS"/>
    <property type="gene ID" value="AVESA.00010b.r2.5CG0873270"/>
</dbReference>
<reference evidence="1" key="1">
    <citation type="submission" date="2021-05" db="EMBL/GenBank/DDBJ databases">
        <authorList>
            <person name="Scholz U."/>
            <person name="Mascher M."/>
            <person name="Fiebig A."/>
        </authorList>
    </citation>
    <scope>NUCLEOTIDE SEQUENCE [LARGE SCALE GENOMIC DNA]</scope>
</reference>
<proteinExistence type="predicted"/>
<accession>A0ACD5XYU2</accession>
<protein>
    <submittedName>
        <fullName evidence="1">Uncharacterized protein</fullName>
    </submittedName>
</protein>
<name>A0ACD5XYU2_AVESA</name>
<reference evidence="1" key="2">
    <citation type="submission" date="2025-09" db="UniProtKB">
        <authorList>
            <consortium name="EnsemblPlants"/>
        </authorList>
    </citation>
    <scope>IDENTIFICATION</scope>
</reference>
<dbReference type="Proteomes" id="UP001732700">
    <property type="component" value="Chromosome 5C"/>
</dbReference>
<sequence length="431" mass="47403">MLLCCRSGAGTVMAAVAAGVSPPMPYASPSPRLAVGRRRWRCSAAMDEAGVGAKKTATVQSKAGDALEVCRVVNGMWQVSGASWGRGRRRRPWTPCSPTPTVGSPPSTWPTYVSKDHPPLASGLGFRVARPDTLTAARPVLHPRSDSPHGPAEDLYGMFINRVRRERPAEMLEEVKGLTKWVPPPVKMTRSYVEENINRSRKRMDVAALDMLQFHWWDYSNPGYLDALKHITDLKEEGKIKTVALTNFDTERLQIILENGIPIVSNQVQHSIVDMRPQKKMAELCQLTGVKLITYGTVMGGLLSEKFLDTNVSIPFAGPPLNTPSLQKYKRMVDAWGGWSLFQALLQTLKKVSLKHGVPISTVAVRYILNQTSVAGSMVGVRLGLSEHIRDTNAILSLELDEEDMGSIAEASSRGRNLMDIIGDCGDEYRA</sequence>
<keyword evidence="2" id="KW-1185">Reference proteome</keyword>
<evidence type="ECO:0000313" key="1">
    <source>
        <dbReference type="EnsemblPlants" id="AVESA.00010b.r2.5CG0873270.1.CDS"/>
    </source>
</evidence>